<proteinExistence type="predicted"/>
<keyword evidence="3" id="KW-1185">Reference proteome</keyword>
<dbReference type="AlphaFoldDB" id="M1DLH4"/>
<dbReference type="PaxDb" id="4113-PGSC0003DMT400090917"/>
<dbReference type="PANTHER" id="PTHR33180">
    <property type="entry name" value="PHOTOSYSTEM II CP43 REACTION CENTER PROTEIN"/>
    <property type="match status" value="1"/>
</dbReference>
<evidence type="ECO:0000313" key="3">
    <source>
        <dbReference type="Proteomes" id="UP000011115"/>
    </source>
</evidence>
<name>M1DLH4_SOLTU</name>
<accession>M1DLH4</accession>
<dbReference type="InParanoid" id="M1DLH4"/>
<evidence type="ECO:0008006" key="4">
    <source>
        <dbReference type="Google" id="ProtNLM"/>
    </source>
</evidence>
<dbReference type="HOGENOM" id="CLU_029307_2_0_1"/>
<evidence type="ECO:0000256" key="1">
    <source>
        <dbReference type="SAM" id="MobiDB-lite"/>
    </source>
</evidence>
<evidence type="ECO:0000313" key="2">
    <source>
        <dbReference type="EnsemblPlants" id="PGSC0003DMT400090917"/>
    </source>
</evidence>
<dbReference type="PANTHER" id="PTHR33180:SF31">
    <property type="entry name" value="POLYPROTEIN PROTEIN"/>
    <property type="match status" value="1"/>
</dbReference>
<reference evidence="2" key="2">
    <citation type="submission" date="2015-06" db="UniProtKB">
        <authorList>
            <consortium name="EnsemblPlants"/>
        </authorList>
    </citation>
    <scope>IDENTIFICATION</scope>
    <source>
        <strain evidence="2">DM1-3 516 R44</strain>
    </source>
</reference>
<sequence>MAMRAMSRQTSLPFLVLITELCRRAGVRHDKMRDIEVTPISSTYIWRIEAEYTQEDADKRRAAPVDACLEVDIDSIPAEAPLPTPDSEPSGASTSSHTPGTSTASQPTKITHAMHLKMEHLAYSANVRATRLEAAVPWMIEGAILAALTPLRASIDTLTTRVETCESRHGETSEVMTLKAKVADMTKDVNYLKSSDFTSLLEVAVDESEAETDEE</sequence>
<protein>
    <recommendedName>
        <fullName evidence="4">Polyprotein protein</fullName>
    </recommendedName>
</protein>
<organism evidence="2 3">
    <name type="scientific">Solanum tuberosum</name>
    <name type="common">Potato</name>
    <dbReference type="NCBI Taxonomy" id="4113"/>
    <lineage>
        <taxon>Eukaryota</taxon>
        <taxon>Viridiplantae</taxon>
        <taxon>Streptophyta</taxon>
        <taxon>Embryophyta</taxon>
        <taxon>Tracheophyta</taxon>
        <taxon>Spermatophyta</taxon>
        <taxon>Magnoliopsida</taxon>
        <taxon>eudicotyledons</taxon>
        <taxon>Gunneridae</taxon>
        <taxon>Pentapetalae</taxon>
        <taxon>asterids</taxon>
        <taxon>lamiids</taxon>
        <taxon>Solanales</taxon>
        <taxon>Solanaceae</taxon>
        <taxon>Solanoideae</taxon>
        <taxon>Solaneae</taxon>
        <taxon>Solanum</taxon>
    </lineage>
</organism>
<feature type="region of interest" description="Disordered" evidence="1">
    <location>
        <begin position="77"/>
        <end position="106"/>
    </location>
</feature>
<reference evidence="3" key="1">
    <citation type="journal article" date="2011" name="Nature">
        <title>Genome sequence and analysis of the tuber crop potato.</title>
        <authorList>
            <consortium name="The Potato Genome Sequencing Consortium"/>
        </authorList>
    </citation>
    <scope>NUCLEOTIDE SEQUENCE [LARGE SCALE GENOMIC DNA]</scope>
    <source>
        <strain evidence="3">cv. DM1-3 516 R44</strain>
    </source>
</reference>
<dbReference type="Gramene" id="PGSC0003DMT400090917">
    <property type="protein sequence ID" value="PGSC0003DMT400090917"/>
    <property type="gene ID" value="PGSC0003DMG400040488"/>
</dbReference>
<dbReference type="Proteomes" id="UP000011115">
    <property type="component" value="Unassembled WGS sequence"/>
</dbReference>
<dbReference type="EnsemblPlants" id="PGSC0003DMT400090917">
    <property type="protein sequence ID" value="PGSC0003DMT400090917"/>
    <property type="gene ID" value="PGSC0003DMG400040488"/>
</dbReference>
<feature type="compositionally biased region" description="Polar residues" evidence="1">
    <location>
        <begin position="90"/>
        <end position="106"/>
    </location>
</feature>